<keyword evidence="1" id="KW-1133">Transmembrane helix</keyword>
<name>B6SUP9_MAIZE</name>
<feature type="transmembrane region" description="Helical" evidence="1">
    <location>
        <begin position="68"/>
        <end position="88"/>
    </location>
</feature>
<keyword evidence="1" id="KW-0472">Membrane</keyword>
<sequence>MPCGDFPNEFQSSFRWSCRNVYLVSQPQMHLLVMPGHYLTNLTYHAIEIWPLNELHQHPKHPVWCHRFYLFNVSICCGPGVFYSLYMLPVFGASHLAFHAW</sequence>
<organism evidence="2">
    <name type="scientific">Zea mays</name>
    <name type="common">Maize</name>
    <dbReference type="NCBI Taxonomy" id="4577"/>
    <lineage>
        <taxon>Eukaryota</taxon>
        <taxon>Viridiplantae</taxon>
        <taxon>Streptophyta</taxon>
        <taxon>Embryophyta</taxon>
        <taxon>Tracheophyta</taxon>
        <taxon>Spermatophyta</taxon>
        <taxon>Magnoliopsida</taxon>
        <taxon>Liliopsida</taxon>
        <taxon>Poales</taxon>
        <taxon>Poaceae</taxon>
        <taxon>PACMAD clade</taxon>
        <taxon>Panicoideae</taxon>
        <taxon>Andropogonodae</taxon>
        <taxon>Andropogoneae</taxon>
        <taxon>Tripsacinae</taxon>
        <taxon>Zea</taxon>
    </lineage>
</organism>
<protein>
    <submittedName>
        <fullName evidence="2">Uncharacterized protein</fullName>
    </submittedName>
</protein>
<accession>B6SUP9</accession>
<reference evidence="2" key="1">
    <citation type="journal article" date="2009" name="Plant Mol. Biol.">
        <title>Insights into corn genes derived from large-scale cDNA sequencing.</title>
        <authorList>
            <person name="Alexandrov N.N."/>
            <person name="Brover V.V."/>
            <person name="Freidin S."/>
            <person name="Troukhan M.E."/>
            <person name="Tatarinova T.V."/>
            <person name="Zhang H."/>
            <person name="Swaller T.J."/>
            <person name="Lu Y.P."/>
            <person name="Bouck J."/>
            <person name="Flavell R.B."/>
            <person name="Feldmann K.A."/>
        </authorList>
    </citation>
    <scope>NUCLEOTIDE SEQUENCE</scope>
</reference>
<dbReference type="EMBL" id="EU956464">
    <property type="protein sequence ID" value="ACG28582.1"/>
    <property type="molecule type" value="mRNA"/>
</dbReference>
<proteinExistence type="evidence at transcript level"/>
<evidence type="ECO:0000256" key="1">
    <source>
        <dbReference type="SAM" id="Phobius"/>
    </source>
</evidence>
<keyword evidence="1" id="KW-0812">Transmembrane</keyword>
<dbReference type="AlphaFoldDB" id="B6SUP9"/>
<dbReference type="EMBL" id="EU956475">
    <property type="protein sequence ID" value="ACG28593.1"/>
    <property type="molecule type" value="mRNA"/>
</dbReference>
<evidence type="ECO:0000313" key="2">
    <source>
        <dbReference type="EMBL" id="ACG28582.1"/>
    </source>
</evidence>